<proteinExistence type="predicted"/>
<evidence type="ECO:0000313" key="3">
    <source>
        <dbReference type="Proteomes" id="UP000030645"/>
    </source>
</evidence>
<evidence type="ECO:0000313" key="2">
    <source>
        <dbReference type="EMBL" id="EXB51627.1"/>
    </source>
</evidence>
<sequence>MKLCIPDNVLANGGAGGNVYVSVNLENLFGAGLDLLLVDNDGDVGLYFNSFDLTPMKHRRTVLVDNGGMSSLEKQKEVESQSSKKETETTETQETIEEEGKGTKKRKKA</sequence>
<keyword evidence="3" id="KW-1185">Reference proteome</keyword>
<name>W9QRK4_9ROSA</name>
<dbReference type="EMBL" id="KE344045">
    <property type="protein sequence ID" value="EXB51627.1"/>
    <property type="molecule type" value="Genomic_DNA"/>
</dbReference>
<protein>
    <submittedName>
        <fullName evidence="2">Uncharacterized protein</fullName>
    </submittedName>
</protein>
<organism evidence="2 3">
    <name type="scientific">Morus notabilis</name>
    <dbReference type="NCBI Taxonomy" id="981085"/>
    <lineage>
        <taxon>Eukaryota</taxon>
        <taxon>Viridiplantae</taxon>
        <taxon>Streptophyta</taxon>
        <taxon>Embryophyta</taxon>
        <taxon>Tracheophyta</taxon>
        <taxon>Spermatophyta</taxon>
        <taxon>Magnoliopsida</taxon>
        <taxon>eudicotyledons</taxon>
        <taxon>Gunneridae</taxon>
        <taxon>Pentapetalae</taxon>
        <taxon>rosids</taxon>
        <taxon>fabids</taxon>
        <taxon>Rosales</taxon>
        <taxon>Moraceae</taxon>
        <taxon>Moreae</taxon>
        <taxon>Morus</taxon>
    </lineage>
</organism>
<dbReference type="AlphaFoldDB" id="W9QRK4"/>
<reference evidence="3" key="1">
    <citation type="submission" date="2013-01" db="EMBL/GenBank/DDBJ databases">
        <title>Draft Genome Sequence of a Mulberry Tree, Morus notabilis C.K. Schneid.</title>
        <authorList>
            <person name="He N."/>
            <person name="Zhao S."/>
        </authorList>
    </citation>
    <scope>NUCLEOTIDE SEQUENCE</scope>
</reference>
<accession>W9QRK4</accession>
<feature type="compositionally biased region" description="Basic and acidic residues" evidence="1">
    <location>
        <begin position="73"/>
        <end position="88"/>
    </location>
</feature>
<dbReference type="Proteomes" id="UP000030645">
    <property type="component" value="Unassembled WGS sequence"/>
</dbReference>
<feature type="region of interest" description="Disordered" evidence="1">
    <location>
        <begin position="65"/>
        <end position="109"/>
    </location>
</feature>
<gene>
    <name evidence="2" type="ORF">L484_012920</name>
</gene>
<evidence type="ECO:0000256" key="1">
    <source>
        <dbReference type="SAM" id="MobiDB-lite"/>
    </source>
</evidence>